<evidence type="ECO:0000313" key="12">
    <source>
        <dbReference type="Proteomes" id="UP000002899"/>
    </source>
</evidence>
<evidence type="ECO:0000256" key="7">
    <source>
        <dbReference type="ARBA" id="ARBA00023134"/>
    </source>
</evidence>
<dbReference type="InterPro" id="IPR006073">
    <property type="entry name" value="GTP-bd"/>
</dbReference>
<evidence type="ECO:0000256" key="4">
    <source>
        <dbReference type="ARBA" id="ARBA00022723"/>
    </source>
</evidence>
<keyword evidence="12" id="KW-1185">Reference proteome</keyword>
<evidence type="ECO:0000256" key="2">
    <source>
        <dbReference type="ARBA" id="ARBA00009638"/>
    </source>
</evidence>
<evidence type="ECO:0000256" key="6">
    <source>
        <dbReference type="ARBA" id="ARBA00022842"/>
    </source>
</evidence>
<dbReference type="GO" id="GO:0046872">
    <property type="term" value="F:metal ion binding"/>
    <property type="evidence" value="ECO:0007669"/>
    <property type="project" value="UniProtKB-KW"/>
</dbReference>
<keyword evidence="8" id="KW-0717">Septation</keyword>
<dbReference type="InterPro" id="IPR030393">
    <property type="entry name" value="G_ENGB_dom"/>
</dbReference>
<dbReference type="Proteomes" id="UP000002899">
    <property type="component" value="Chromosome II"/>
</dbReference>
<gene>
    <name evidence="11" type="ORF">BMR1_02g02010</name>
</gene>
<dbReference type="CDD" id="cd01876">
    <property type="entry name" value="YihA_EngB"/>
    <property type="match status" value="1"/>
</dbReference>
<keyword evidence="3" id="KW-0132">Cell division</keyword>
<dbReference type="EMBL" id="FO082872">
    <property type="protein sequence ID" value="SJK85960.1"/>
    <property type="molecule type" value="Genomic_DNA"/>
</dbReference>
<evidence type="ECO:0000259" key="10">
    <source>
        <dbReference type="PROSITE" id="PS51706"/>
    </source>
</evidence>
<dbReference type="SUPFAM" id="SSF52540">
    <property type="entry name" value="P-loop containing nucleoside triphosphate hydrolases"/>
    <property type="match status" value="1"/>
</dbReference>
<evidence type="ECO:0000256" key="3">
    <source>
        <dbReference type="ARBA" id="ARBA00022618"/>
    </source>
</evidence>
<dbReference type="InterPro" id="IPR019987">
    <property type="entry name" value="GTP-bd_ribosome_bio_YsxC"/>
</dbReference>
<dbReference type="HAMAP" id="MF_00321">
    <property type="entry name" value="GTPase_EngB"/>
    <property type="match status" value="1"/>
</dbReference>
<protein>
    <submittedName>
        <fullName evidence="11">GTP-binding protein</fullName>
    </submittedName>
</protein>
<dbReference type="KEGG" id="bmic:BMR1_02g02010"/>
<dbReference type="NCBIfam" id="TIGR03598">
    <property type="entry name" value="GTPase_YsxC"/>
    <property type="match status" value="1"/>
</dbReference>
<accession>A0A1R4AAE6</accession>
<keyword evidence="9" id="KW-0131">Cell cycle</keyword>
<dbReference type="VEuPathDB" id="PiroplasmaDB:BMR1_02g02010"/>
<feature type="domain" description="EngB-type G" evidence="10">
    <location>
        <begin position="110"/>
        <end position="287"/>
    </location>
</feature>
<reference evidence="11 12" key="2">
    <citation type="journal article" date="2013" name="PLoS ONE">
        <title>Whole genome mapping and re-organization of the nuclear and mitochondrial genomes of Babesia microti isolates.</title>
        <authorList>
            <person name="Cornillot E."/>
            <person name="Dassouli A."/>
            <person name="Garg A."/>
            <person name="Pachikara N."/>
            <person name="Randazzo S."/>
            <person name="Depoix D."/>
            <person name="Carcy B."/>
            <person name="Delbecq S."/>
            <person name="Frutos R."/>
            <person name="Silva J.C."/>
            <person name="Sutton R."/>
            <person name="Krause P.J."/>
            <person name="Mamoun C.B."/>
        </authorList>
    </citation>
    <scope>NUCLEOTIDE SEQUENCE [LARGE SCALE GENOMIC DNA]</scope>
    <source>
        <strain evidence="11 12">RI</strain>
    </source>
</reference>
<dbReference type="GO" id="GO:0051301">
    <property type="term" value="P:cell division"/>
    <property type="evidence" value="ECO:0007669"/>
    <property type="project" value="UniProtKB-KW"/>
</dbReference>
<keyword evidence="5" id="KW-0547">Nucleotide-binding</keyword>
<evidence type="ECO:0000256" key="8">
    <source>
        <dbReference type="ARBA" id="ARBA00023210"/>
    </source>
</evidence>
<dbReference type="PANTHER" id="PTHR11649:SF13">
    <property type="entry name" value="ENGB-TYPE G DOMAIN-CONTAINING PROTEIN"/>
    <property type="match status" value="1"/>
</dbReference>
<dbReference type="InterPro" id="IPR027417">
    <property type="entry name" value="P-loop_NTPase"/>
</dbReference>
<comment type="similarity">
    <text evidence="2">Belongs to the TRAFAC class TrmE-Era-EngA-EngB-Septin-like GTPase superfamily. EngB GTPase family.</text>
</comment>
<evidence type="ECO:0000256" key="1">
    <source>
        <dbReference type="ARBA" id="ARBA00001946"/>
    </source>
</evidence>
<reference evidence="11 12" key="3">
    <citation type="journal article" date="2016" name="Sci. Rep.">
        <title>Genome-wide diversity and gene expression profiling of Babesia microti isolates identify polymorphic genes that mediate host-pathogen interactions.</title>
        <authorList>
            <person name="Silva J.C."/>
            <person name="Cornillot E."/>
            <person name="McCracken C."/>
            <person name="Usmani-Brown S."/>
            <person name="Dwivedi A."/>
            <person name="Ifeonu O.O."/>
            <person name="Crabtree J."/>
            <person name="Gotia H.T."/>
            <person name="Virji A.Z."/>
            <person name="Reynes C."/>
            <person name="Colinge J."/>
            <person name="Kumar V."/>
            <person name="Lawres L."/>
            <person name="Pazzi J.E."/>
            <person name="Pablo J.V."/>
            <person name="Hung C."/>
            <person name="Brancato J."/>
            <person name="Kumari P."/>
            <person name="Orvis J."/>
            <person name="Tretina K."/>
            <person name="Chibucos M."/>
            <person name="Ott S."/>
            <person name="Sadzewicz L."/>
            <person name="Sengamalay N."/>
            <person name="Shetty A.C."/>
            <person name="Su Q."/>
            <person name="Tallon L."/>
            <person name="Fraser C.M."/>
            <person name="Frutos R."/>
            <person name="Molina D.M."/>
            <person name="Krause P.J."/>
            <person name="Ben Mamoun C."/>
        </authorList>
    </citation>
    <scope>NUCLEOTIDE SEQUENCE [LARGE SCALE GENOMIC DNA]</scope>
    <source>
        <strain evidence="11 12">RI</strain>
    </source>
</reference>
<dbReference type="RefSeq" id="XP_021338163.1">
    <property type="nucleotide sequence ID" value="XM_021481530.1"/>
</dbReference>
<reference evidence="11 12" key="1">
    <citation type="journal article" date="2012" name="Nucleic Acids Res.">
        <title>Sequencing of the smallest Apicomplexan genome from the human pathogen Babesia microti.</title>
        <authorList>
            <person name="Cornillot E."/>
            <person name="Hadj-Kaddour K."/>
            <person name="Dassouli A."/>
            <person name="Noel B."/>
            <person name="Ranwez V."/>
            <person name="Vacherie B."/>
            <person name="Augagneur Y."/>
            <person name="Bres V."/>
            <person name="Duclos A."/>
            <person name="Randazzo S."/>
            <person name="Carcy B."/>
            <person name="Debierre-Grockiego F."/>
            <person name="Delbecq S."/>
            <person name="Moubri-Menage K."/>
            <person name="Shams-Eldin H."/>
            <person name="Usmani-Brown S."/>
            <person name="Bringaud F."/>
            <person name="Wincker P."/>
            <person name="Vivares C.P."/>
            <person name="Schwarz R.T."/>
            <person name="Schetters T.P."/>
            <person name="Krause P.J."/>
            <person name="Gorenflot A."/>
            <person name="Berry V."/>
            <person name="Barbe V."/>
            <person name="Ben Mamoun C."/>
        </authorList>
    </citation>
    <scope>NUCLEOTIDE SEQUENCE [LARGE SCALE GENOMIC DNA]</scope>
    <source>
        <strain evidence="11 12">RI</strain>
    </source>
</reference>
<keyword evidence="7" id="KW-0342">GTP-binding</keyword>
<dbReference type="Gene3D" id="3.40.50.300">
    <property type="entry name" value="P-loop containing nucleotide triphosphate hydrolases"/>
    <property type="match status" value="1"/>
</dbReference>
<evidence type="ECO:0000256" key="9">
    <source>
        <dbReference type="ARBA" id="ARBA00023306"/>
    </source>
</evidence>
<dbReference type="GO" id="GO:0005525">
    <property type="term" value="F:GTP binding"/>
    <property type="evidence" value="ECO:0007669"/>
    <property type="project" value="UniProtKB-KW"/>
</dbReference>
<dbReference type="GeneID" id="24424187"/>
<dbReference type="AlphaFoldDB" id="A0A1R4AAE6"/>
<keyword evidence="4" id="KW-0479">Metal-binding</keyword>
<dbReference type="Pfam" id="PF01926">
    <property type="entry name" value="MMR_HSR1"/>
    <property type="match status" value="1"/>
</dbReference>
<proteinExistence type="inferred from homology"/>
<dbReference type="PROSITE" id="PS51706">
    <property type="entry name" value="G_ENGB"/>
    <property type="match status" value="1"/>
</dbReference>
<name>A0A1R4AAE6_BABMR</name>
<organism evidence="11 12">
    <name type="scientific">Babesia microti (strain RI)</name>
    <dbReference type="NCBI Taxonomy" id="1133968"/>
    <lineage>
        <taxon>Eukaryota</taxon>
        <taxon>Sar</taxon>
        <taxon>Alveolata</taxon>
        <taxon>Apicomplexa</taxon>
        <taxon>Aconoidasida</taxon>
        <taxon>Piroplasmida</taxon>
        <taxon>Babesiidae</taxon>
        <taxon>Babesia</taxon>
    </lineage>
</organism>
<dbReference type="PANTHER" id="PTHR11649">
    <property type="entry name" value="MSS1/TRME-RELATED GTP-BINDING PROTEIN"/>
    <property type="match status" value="1"/>
</dbReference>
<sequence>MYQIVPYHSKFFGLNTKLSNFTTTKNYSTGRCTKIFTSKRSFEKAVKPSAKIQRLVLENGLGRPVTIDEHKAFHSCAQQAKFSPIFLGQIKPKIGLCASVIKFESLPKPIIPEIAVAGRTNCGKSQLINSLCGQIGNCPIGKSPGTTRKLNFYKIGSPPKLVLVDLPGYGFAPVKEEKRVKWFECMTLYLTSRPNLKRVIIAIDSRLGLKRTDIDMLSFLDHKKIKWQVVLTKCDLVVPYRLCQRIQVTQMELAQFKGSIGDIIPISALRNQNLNSLRASVENAVQNYIPQRSVLKAPPQPLSDQNESVDLIDADYTQPIGTSNIEINYLCFDQIIENNVQQMIDKLCGEVTLDKATRPIQIDTLPSLLSSSVECVQGNNLLFDFEGVDTQIDRFNVKLVVPKPKPSPKLLGRKYTYPLELPKNESTSLVKQMPKSVALQLFPRLNLIRIRGSLKYRILGRNKSTRLKFSALRNMSLFQKVKDAKSSGITDWNKIYSKYIRWARKYPELASINKIPVSKAVVISEYNNYVKRTGKNTKS</sequence>
<evidence type="ECO:0000256" key="5">
    <source>
        <dbReference type="ARBA" id="ARBA00022741"/>
    </source>
</evidence>
<keyword evidence="6" id="KW-0460">Magnesium</keyword>
<comment type="cofactor">
    <cofactor evidence="1">
        <name>Mg(2+)</name>
        <dbReference type="ChEBI" id="CHEBI:18420"/>
    </cofactor>
</comment>
<dbReference type="OrthoDB" id="391988at2759"/>
<evidence type="ECO:0000313" key="11">
    <source>
        <dbReference type="EMBL" id="SJK85960.1"/>
    </source>
</evidence>